<organism evidence="1 2">
    <name type="scientific">Entomophthora muscae</name>
    <dbReference type="NCBI Taxonomy" id="34485"/>
    <lineage>
        <taxon>Eukaryota</taxon>
        <taxon>Fungi</taxon>
        <taxon>Fungi incertae sedis</taxon>
        <taxon>Zoopagomycota</taxon>
        <taxon>Entomophthoromycotina</taxon>
        <taxon>Entomophthoromycetes</taxon>
        <taxon>Entomophthorales</taxon>
        <taxon>Entomophthoraceae</taxon>
        <taxon>Entomophthora</taxon>
    </lineage>
</organism>
<name>A0ACC2RKC7_9FUNG</name>
<protein>
    <submittedName>
        <fullName evidence="1">Uncharacterized protein</fullName>
    </submittedName>
</protein>
<comment type="caution">
    <text evidence="1">The sequence shown here is derived from an EMBL/GenBank/DDBJ whole genome shotgun (WGS) entry which is preliminary data.</text>
</comment>
<keyword evidence="2" id="KW-1185">Reference proteome</keyword>
<sequence>MILFKFKLYIFPLKLQYKKDKDPNSALLTMIKIYKESGSSIKTKAAYVPFLILDPLGKGDLKTRPMRRADYNKYCNWHIFNPYSPKQGFTLQPAQRKKGLGCSCQKVVESSEFHGTERAILRLRWERYPGSLTGTDRTFSAGKDSSVSLSKVEPHSPLQLSAMTGEE</sequence>
<dbReference type="Proteomes" id="UP001165960">
    <property type="component" value="Unassembled WGS sequence"/>
</dbReference>
<proteinExistence type="predicted"/>
<gene>
    <name evidence="1" type="ORF">DSO57_1014446</name>
</gene>
<dbReference type="EMBL" id="QTSX02007155">
    <property type="protein sequence ID" value="KAJ9050440.1"/>
    <property type="molecule type" value="Genomic_DNA"/>
</dbReference>
<reference evidence="1" key="1">
    <citation type="submission" date="2022-04" db="EMBL/GenBank/DDBJ databases">
        <title>Genome of the entomopathogenic fungus Entomophthora muscae.</title>
        <authorList>
            <person name="Elya C."/>
            <person name="Lovett B.R."/>
            <person name="Lee E."/>
            <person name="Macias A.M."/>
            <person name="Hajek A.E."/>
            <person name="De Bivort B.L."/>
            <person name="Kasson M.T."/>
            <person name="De Fine Licht H.H."/>
            <person name="Stajich J.E."/>
        </authorList>
    </citation>
    <scope>NUCLEOTIDE SEQUENCE</scope>
    <source>
        <strain evidence="1">Berkeley</strain>
    </source>
</reference>
<accession>A0ACC2RKC7</accession>
<evidence type="ECO:0000313" key="1">
    <source>
        <dbReference type="EMBL" id="KAJ9050440.1"/>
    </source>
</evidence>
<evidence type="ECO:0000313" key="2">
    <source>
        <dbReference type="Proteomes" id="UP001165960"/>
    </source>
</evidence>